<sequence length="260" mass="28355">MRTVSRPGIQVRGERIVPIDDTVVKEERFTLFVNDTRMLELVASRNELAELGAGFVICQGLSRQVDSVVVQGSEIRVSAPMEASFAREIETTGSVGFVSRMPEPVLSDYSITISDVFAITREIETDLWRQTGGVHCSVLAHEGRILIRSSDVGRHNTVDKVIGHAVQNGIPRSACVVGCTGRQPRDMVIKYAHAGIPVIISRAATTDRGIATAEELGITLICFSRDDRFTVYTHPYRVSDLGYTTTPRTVPEGKPISGAG</sequence>
<protein>
    <submittedName>
        <fullName evidence="3">Formate dehydrogenase chain d</fullName>
        <ecNumber evidence="3">1.2.1.2</ecNumber>
    </submittedName>
</protein>
<dbReference type="Pfam" id="PF02634">
    <property type="entry name" value="FdhD-NarQ"/>
    <property type="match status" value="1"/>
</dbReference>
<proteinExistence type="predicted"/>
<dbReference type="EMBL" id="LNQE01001576">
    <property type="protein sequence ID" value="KUG15203.1"/>
    <property type="molecule type" value="Genomic_DNA"/>
</dbReference>
<dbReference type="PANTHER" id="PTHR30592">
    <property type="entry name" value="FORMATE DEHYDROGENASE"/>
    <property type="match status" value="1"/>
</dbReference>
<dbReference type="GO" id="GO:0016491">
    <property type="term" value="F:oxidoreductase activity"/>
    <property type="evidence" value="ECO:0007669"/>
    <property type="project" value="UniProtKB-KW"/>
</dbReference>
<dbReference type="AlphaFoldDB" id="A0A0W8F481"/>
<organism evidence="3">
    <name type="scientific">hydrocarbon metagenome</name>
    <dbReference type="NCBI Taxonomy" id="938273"/>
    <lineage>
        <taxon>unclassified sequences</taxon>
        <taxon>metagenomes</taxon>
        <taxon>ecological metagenomes</taxon>
    </lineage>
</organism>
<evidence type="ECO:0000256" key="2">
    <source>
        <dbReference type="ARBA" id="ARBA00023150"/>
    </source>
</evidence>
<evidence type="ECO:0000256" key="1">
    <source>
        <dbReference type="ARBA" id="ARBA00022490"/>
    </source>
</evidence>
<dbReference type="SUPFAM" id="SSF53927">
    <property type="entry name" value="Cytidine deaminase-like"/>
    <property type="match status" value="1"/>
</dbReference>
<dbReference type="GO" id="GO:0016783">
    <property type="term" value="F:sulfurtransferase activity"/>
    <property type="evidence" value="ECO:0007669"/>
    <property type="project" value="InterPro"/>
</dbReference>
<dbReference type="EC" id="1.2.1.2" evidence="3"/>
<dbReference type="PIRSF" id="PIRSF015626">
    <property type="entry name" value="FdhD"/>
    <property type="match status" value="1"/>
</dbReference>
<keyword evidence="2" id="KW-0501">Molybdenum cofactor biosynthesis</keyword>
<reference evidence="3" key="1">
    <citation type="journal article" date="2015" name="Proc. Natl. Acad. Sci. U.S.A.">
        <title>Networks of energetic and metabolic interactions define dynamics in microbial communities.</title>
        <authorList>
            <person name="Embree M."/>
            <person name="Liu J.K."/>
            <person name="Al-Bassam M.M."/>
            <person name="Zengler K."/>
        </authorList>
    </citation>
    <scope>NUCLEOTIDE SEQUENCE</scope>
</reference>
<accession>A0A0W8F481</accession>
<dbReference type="PANTHER" id="PTHR30592:SF1">
    <property type="entry name" value="SULFUR CARRIER PROTEIN FDHD"/>
    <property type="match status" value="1"/>
</dbReference>
<name>A0A0W8F481_9ZZZZ</name>
<keyword evidence="1" id="KW-0963">Cytoplasm</keyword>
<dbReference type="Gene3D" id="3.40.140.10">
    <property type="entry name" value="Cytidine Deaminase, domain 2"/>
    <property type="match status" value="1"/>
</dbReference>
<gene>
    <name evidence="3" type="ORF">ASZ90_015145</name>
</gene>
<comment type="caution">
    <text evidence="3">The sequence shown here is derived from an EMBL/GenBank/DDBJ whole genome shotgun (WGS) entry which is preliminary data.</text>
</comment>
<evidence type="ECO:0000313" key="3">
    <source>
        <dbReference type="EMBL" id="KUG15203.1"/>
    </source>
</evidence>
<keyword evidence="3" id="KW-0560">Oxidoreductase</keyword>
<dbReference type="NCBIfam" id="TIGR00129">
    <property type="entry name" value="fdhD_narQ"/>
    <property type="match status" value="1"/>
</dbReference>
<dbReference type="GO" id="GO:0006777">
    <property type="term" value="P:Mo-molybdopterin cofactor biosynthetic process"/>
    <property type="evidence" value="ECO:0007669"/>
    <property type="project" value="UniProtKB-KW"/>
</dbReference>
<dbReference type="InterPro" id="IPR003786">
    <property type="entry name" value="FdhD"/>
</dbReference>
<dbReference type="InterPro" id="IPR016193">
    <property type="entry name" value="Cytidine_deaminase-like"/>
</dbReference>